<name>A0ABT9XKT0_9BACL</name>
<dbReference type="Gene3D" id="1.10.10.60">
    <property type="entry name" value="Homeodomain-like"/>
    <property type="match status" value="1"/>
</dbReference>
<sequence>MTESEKMEVKRMYQEGVSISELSRRTGHDRKTIRKVVQEREGIEKPLVGTKREVSWSRISHM</sequence>
<protein>
    <submittedName>
        <fullName evidence="1">Transposase</fullName>
    </submittedName>
</protein>
<keyword evidence="2" id="KW-1185">Reference proteome</keyword>
<reference evidence="1 2" key="1">
    <citation type="submission" date="2023-07" db="EMBL/GenBank/DDBJ databases">
        <title>Genomic Encyclopedia of Type Strains, Phase IV (KMG-IV): sequencing the most valuable type-strain genomes for metagenomic binning, comparative biology and taxonomic classification.</title>
        <authorList>
            <person name="Goeker M."/>
        </authorList>
    </citation>
    <scope>NUCLEOTIDE SEQUENCE [LARGE SCALE GENOMIC DNA]</scope>
    <source>
        <strain evidence="1 2">DSM 4006</strain>
    </source>
</reference>
<dbReference type="EMBL" id="JAUSTP010000027">
    <property type="protein sequence ID" value="MDQ0190915.1"/>
    <property type="molecule type" value="Genomic_DNA"/>
</dbReference>
<evidence type="ECO:0000313" key="1">
    <source>
        <dbReference type="EMBL" id="MDQ0190915.1"/>
    </source>
</evidence>
<accession>A0ABT9XKT0</accession>
<evidence type="ECO:0000313" key="2">
    <source>
        <dbReference type="Proteomes" id="UP001232973"/>
    </source>
</evidence>
<proteinExistence type="predicted"/>
<dbReference type="Proteomes" id="UP001232973">
    <property type="component" value="Unassembled WGS sequence"/>
</dbReference>
<gene>
    <name evidence="1" type="ORF">J2S03_002782</name>
</gene>
<comment type="caution">
    <text evidence="1">The sequence shown here is derived from an EMBL/GenBank/DDBJ whole genome shotgun (WGS) entry which is preliminary data.</text>
</comment>
<organism evidence="1 2">
    <name type="scientific">Alicyclobacillus cycloheptanicus</name>
    <dbReference type="NCBI Taxonomy" id="1457"/>
    <lineage>
        <taxon>Bacteria</taxon>
        <taxon>Bacillati</taxon>
        <taxon>Bacillota</taxon>
        <taxon>Bacilli</taxon>
        <taxon>Bacillales</taxon>
        <taxon>Alicyclobacillaceae</taxon>
        <taxon>Alicyclobacillus</taxon>
    </lineage>
</organism>